<comment type="caution">
    <text evidence="1">The sequence shown here is derived from an EMBL/GenBank/DDBJ whole genome shotgun (WGS) entry which is preliminary data.</text>
</comment>
<dbReference type="Proteomes" id="UP000578819">
    <property type="component" value="Unassembled WGS sequence"/>
</dbReference>
<evidence type="ECO:0000313" key="1">
    <source>
        <dbReference type="EMBL" id="MBB4956913.1"/>
    </source>
</evidence>
<dbReference type="SUPFAM" id="SSF48264">
    <property type="entry name" value="Cytochrome P450"/>
    <property type="match status" value="1"/>
</dbReference>
<dbReference type="GO" id="GO:0004497">
    <property type="term" value="F:monooxygenase activity"/>
    <property type="evidence" value="ECO:0007669"/>
    <property type="project" value="InterPro"/>
</dbReference>
<dbReference type="InterPro" id="IPR036396">
    <property type="entry name" value="Cyt_P450_sf"/>
</dbReference>
<name>A0A7W7WN69_9ACTN</name>
<accession>A0A7W7WN69</accession>
<reference evidence="1 2" key="1">
    <citation type="submission" date="2020-08" db="EMBL/GenBank/DDBJ databases">
        <title>Sequencing the genomes of 1000 actinobacteria strains.</title>
        <authorList>
            <person name="Klenk H.-P."/>
        </authorList>
    </citation>
    <scope>NUCLEOTIDE SEQUENCE [LARGE SCALE GENOMIC DNA]</scope>
    <source>
        <strain evidence="1 2">DSM 45886</strain>
    </source>
</reference>
<evidence type="ECO:0000313" key="2">
    <source>
        <dbReference type="Proteomes" id="UP000578819"/>
    </source>
</evidence>
<protein>
    <submittedName>
        <fullName evidence="1">Cytochrome P450</fullName>
    </submittedName>
</protein>
<dbReference type="EMBL" id="JACHJW010000001">
    <property type="protein sequence ID" value="MBB4956913.1"/>
    <property type="molecule type" value="Genomic_DNA"/>
</dbReference>
<dbReference type="GO" id="GO:0016705">
    <property type="term" value="F:oxidoreductase activity, acting on paired donors, with incorporation or reduction of molecular oxygen"/>
    <property type="evidence" value="ECO:0007669"/>
    <property type="project" value="InterPro"/>
</dbReference>
<dbReference type="GO" id="GO:0020037">
    <property type="term" value="F:heme binding"/>
    <property type="evidence" value="ECO:0007669"/>
    <property type="project" value="InterPro"/>
</dbReference>
<keyword evidence="2" id="KW-1185">Reference proteome</keyword>
<sequence length="98" mass="10985">MRLDRPAGSAAVDLDRVDLADARLYGEGEPHAVWGVLRERQPVRWQPVAGKPGFWAVTNYAAAERVLTDHRVFTSEHVRSTWLAGIKRLPMVAVPRRG</sequence>
<dbReference type="RefSeq" id="WP_184532603.1">
    <property type="nucleotide sequence ID" value="NZ_JACHJW010000001.1"/>
</dbReference>
<dbReference type="GO" id="GO:0005506">
    <property type="term" value="F:iron ion binding"/>
    <property type="evidence" value="ECO:0007669"/>
    <property type="project" value="InterPro"/>
</dbReference>
<proteinExistence type="predicted"/>
<dbReference type="Gene3D" id="1.10.630.10">
    <property type="entry name" value="Cytochrome P450"/>
    <property type="match status" value="1"/>
</dbReference>
<organism evidence="1 2">
    <name type="scientific">Micromonospora polyrhachis</name>
    <dbReference type="NCBI Taxonomy" id="1282883"/>
    <lineage>
        <taxon>Bacteria</taxon>
        <taxon>Bacillati</taxon>
        <taxon>Actinomycetota</taxon>
        <taxon>Actinomycetes</taxon>
        <taxon>Micromonosporales</taxon>
        <taxon>Micromonosporaceae</taxon>
        <taxon>Micromonospora</taxon>
    </lineage>
</organism>
<dbReference type="AlphaFoldDB" id="A0A7W7WN69"/>
<gene>
    <name evidence="1" type="ORF">FHR38_000646</name>
</gene>